<sequence>MNAARREFLAGERPDDVLMFLADEAVTNPDALLSIGEATDRGVVLVVPGENGRAAFESAVGTDPMTFAGSAMGTDGTVAPDCTDGECPSAHADEPAEDHRVRFVFAFAEERNEEVGGLYAEGEVVHAYAACSCGTTYSDRWVAGDRPIPEE</sequence>
<dbReference type="RefSeq" id="WP_304448628.1">
    <property type="nucleotide sequence ID" value="NZ_JARRAH010000001.1"/>
</dbReference>
<dbReference type="InterPro" id="IPR043830">
    <property type="entry name" value="DUF5807"/>
</dbReference>
<evidence type="ECO:0000313" key="1">
    <source>
        <dbReference type="EMBL" id="MFC6836955.1"/>
    </source>
</evidence>
<dbReference type="EMBL" id="JBHSXM010000001">
    <property type="protein sequence ID" value="MFC6836955.1"/>
    <property type="molecule type" value="Genomic_DNA"/>
</dbReference>
<reference evidence="1 2" key="1">
    <citation type="journal article" date="2019" name="Int. J. Syst. Evol. Microbiol.">
        <title>The Global Catalogue of Microorganisms (GCM) 10K type strain sequencing project: providing services to taxonomists for standard genome sequencing and annotation.</title>
        <authorList>
            <consortium name="The Broad Institute Genomics Platform"/>
            <consortium name="The Broad Institute Genome Sequencing Center for Infectious Disease"/>
            <person name="Wu L."/>
            <person name="Ma J."/>
        </authorList>
    </citation>
    <scope>NUCLEOTIDE SEQUENCE [LARGE SCALE GENOMIC DNA]</scope>
    <source>
        <strain evidence="1 2">PSRA2</strain>
    </source>
</reference>
<evidence type="ECO:0000313" key="2">
    <source>
        <dbReference type="Proteomes" id="UP001596406"/>
    </source>
</evidence>
<organism evidence="1 2">
    <name type="scientific">Halomarina ordinaria</name>
    <dbReference type="NCBI Taxonomy" id="3033939"/>
    <lineage>
        <taxon>Archaea</taxon>
        <taxon>Methanobacteriati</taxon>
        <taxon>Methanobacteriota</taxon>
        <taxon>Stenosarchaea group</taxon>
        <taxon>Halobacteria</taxon>
        <taxon>Halobacteriales</taxon>
        <taxon>Natronomonadaceae</taxon>
        <taxon>Halomarina</taxon>
    </lineage>
</organism>
<dbReference type="Proteomes" id="UP001596406">
    <property type="component" value="Unassembled WGS sequence"/>
</dbReference>
<gene>
    <name evidence="1" type="ORF">ACFQHK_10585</name>
</gene>
<dbReference type="AlphaFoldDB" id="A0ABD5U8R3"/>
<dbReference type="Pfam" id="PF19123">
    <property type="entry name" value="DUF5807"/>
    <property type="match status" value="1"/>
</dbReference>
<proteinExistence type="predicted"/>
<keyword evidence="2" id="KW-1185">Reference proteome</keyword>
<protein>
    <submittedName>
        <fullName evidence="1">DUF5807 family protein</fullName>
    </submittedName>
</protein>
<comment type="caution">
    <text evidence="1">The sequence shown here is derived from an EMBL/GenBank/DDBJ whole genome shotgun (WGS) entry which is preliminary data.</text>
</comment>
<accession>A0ABD5U8R3</accession>
<name>A0ABD5U8R3_9EURY</name>